<reference evidence="2" key="3">
    <citation type="submission" date="2015-02" db="UniProtKB">
        <authorList>
            <consortium name="EnsemblProtists"/>
        </authorList>
    </citation>
    <scope>IDENTIFICATION</scope>
    <source>
        <strain evidence="2">DAOM BR144</strain>
    </source>
</reference>
<reference evidence="3" key="2">
    <citation type="submission" date="2010-04" db="EMBL/GenBank/DDBJ databases">
        <authorList>
            <person name="Buell R."/>
            <person name="Hamilton J."/>
            <person name="Hostetler J."/>
        </authorList>
    </citation>
    <scope>NUCLEOTIDE SEQUENCE [LARGE SCALE GENOMIC DNA]</scope>
    <source>
        <strain evidence="3">DAOM:BR144</strain>
    </source>
</reference>
<dbReference type="Proteomes" id="UP000019132">
    <property type="component" value="Unassembled WGS sequence"/>
</dbReference>
<dbReference type="EnsemblProtists" id="PYU1_T005673">
    <property type="protein sequence ID" value="PYU1_T005673"/>
    <property type="gene ID" value="PYU1_G005662"/>
</dbReference>
<proteinExistence type="predicted"/>
<feature type="region of interest" description="Disordered" evidence="1">
    <location>
        <begin position="1"/>
        <end position="40"/>
    </location>
</feature>
<keyword evidence="3" id="KW-1185">Reference proteome</keyword>
<reference evidence="3" key="1">
    <citation type="journal article" date="2010" name="Genome Biol.">
        <title>Genome sequence of the necrotrophic plant pathogen Pythium ultimum reveals original pathogenicity mechanisms and effector repertoire.</title>
        <authorList>
            <person name="Levesque C.A."/>
            <person name="Brouwer H."/>
            <person name="Cano L."/>
            <person name="Hamilton J.P."/>
            <person name="Holt C."/>
            <person name="Huitema E."/>
            <person name="Raffaele S."/>
            <person name="Robideau G.P."/>
            <person name="Thines M."/>
            <person name="Win J."/>
            <person name="Zerillo M.M."/>
            <person name="Beakes G.W."/>
            <person name="Boore J.L."/>
            <person name="Busam D."/>
            <person name="Dumas B."/>
            <person name="Ferriera S."/>
            <person name="Fuerstenberg S.I."/>
            <person name="Gachon C.M."/>
            <person name="Gaulin E."/>
            <person name="Govers F."/>
            <person name="Grenville-Briggs L."/>
            <person name="Horner N."/>
            <person name="Hostetler J."/>
            <person name="Jiang R.H."/>
            <person name="Johnson J."/>
            <person name="Krajaejun T."/>
            <person name="Lin H."/>
            <person name="Meijer H.J."/>
            <person name="Moore B."/>
            <person name="Morris P."/>
            <person name="Phuntmart V."/>
            <person name="Puiu D."/>
            <person name="Shetty J."/>
            <person name="Stajich J.E."/>
            <person name="Tripathy S."/>
            <person name="Wawra S."/>
            <person name="van West P."/>
            <person name="Whitty B.R."/>
            <person name="Coutinho P.M."/>
            <person name="Henrissat B."/>
            <person name="Martin F."/>
            <person name="Thomas P.D."/>
            <person name="Tyler B.M."/>
            <person name="De Vries R.P."/>
            <person name="Kamoun S."/>
            <person name="Yandell M."/>
            <person name="Tisserat N."/>
            <person name="Buell C.R."/>
        </authorList>
    </citation>
    <scope>NUCLEOTIDE SEQUENCE</scope>
    <source>
        <strain evidence="3">DAOM:BR144</strain>
    </source>
</reference>
<dbReference type="VEuPathDB" id="FungiDB:PYU1_G005662"/>
<organism evidence="2 3">
    <name type="scientific">Globisporangium ultimum (strain ATCC 200006 / CBS 805.95 / DAOM BR144)</name>
    <name type="common">Pythium ultimum</name>
    <dbReference type="NCBI Taxonomy" id="431595"/>
    <lineage>
        <taxon>Eukaryota</taxon>
        <taxon>Sar</taxon>
        <taxon>Stramenopiles</taxon>
        <taxon>Oomycota</taxon>
        <taxon>Peronosporomycetes</taxon>
        <taxon>Pythiales</taxon>
        <taxon>Pythiaceae</taxon>
        <taxon>Globisporangium</taxon>
    </lineage>
</organism>
<evidence type="ECO:0000313" key="3">
    <source>
        <dbReference type="Proteomes" id="UP000019132"/>
    </source>
</evidence>
<dbReference type="HOGENOM" id="CLU_2517562_0_0_1"/>
<dbReference type="EMBL" id="GL376573">
    <property type="status" value="NOT_ANNOTATED_CDS"/>
    <property type="molecule type" value="Genomic_DNA"/>
</dbReference>
<name>K3WL31_GLOUD</name>
<evidence type="ECO:0000256" key="1">
    <source>
        <dbReference type="SAM" id="MobiDB-lite"/>
    </source>
</evidence>
<accession>K3WL31</accession>
<protein>
    <submittedName>
        <fullName evidence="2">Uncharacterized protein</fullName>
    </submittedName>
</protein>
<dbReference type="InParanoid" id="K3WL31"/>
<feature type="compositionally biased region" description="Low complexity" evidence="1">
    <location>
        <begin position="17"/>
        <end position="30"/>
    </location>
</feature>
<sequence>MLRRLFSSANMVGGSGSPSSPACSAPSNSADKVPRSSRTRDDLSGFLQLVSRLDDFEGSLKVTVNMLSRHCQAIVGCVVVAQVCA</sequence>
<dbReference type="AlphaFoldDB" id="K3WL31"/>
<evidence type="ECO:0000313" key="2">
    <source>
        <dbReference type="EnsemblProtists" id="PYU1_T005673"/>
    </source>
</evidence>